<organism evidence="2 3">
    <name type="scientific">Arachnia propionica</name>
    <dbReference type="NCBI Taxonomy" id="1750"/>
    <lineage>
        <taxon>Bacteria</taxon>
        <taxon>Bacillati</taxon>
        <taxon>Actinomycetota</taxon>
        <taxon>Actinomycetes</taxon>
        <taxon>Propionibacteriales</taxon>
        <taxon>Propionibacteriaceae</taxon>
        <taxon>Arachnia</taxon>
    </lineage>
</organism>
<dbReference type="PANTHER" id="PTHR43798">
    <property type="entry name" value="MONOACYLGLYCEROL LIPASE"/>
    <property type="match status" value="1"/>
</dbReference>
<dbReference type="PANTHER" id="PTHR43798:SF5">
    <property type="entry name" value="MONOACYLGLYCEROL LIPASE ABHD6"/>
    <property type="match status" value="1"/>
</dbReference>
<dbReference type="GO" id="GO:0016020">
    <property type="term" value="C:membrane"/>
    <property type="evidence" value="ECO:0007669"/>
    <property type="project" value="TreeGrafter"/>
</dbReference>
<dbReference type="GO" id="GO:0046464">
    <property type="term" value="P:acylglycerol catabolic process"/>
    <property type="evidence" value="ECO:0007669"/>
    <property type="project" value="TreeGrafter"/>
</dbReference>
<dbReference type="InterPro" id="IPR050266">
    <property type="entry name" value="AB_hydrolase_sf"/>
</dbReference>
<reference evidence="2 3" key="1">
    <citation type="submission" date="2018-11" db="EMBL/GenBank/DDBJ databases">
        <title>Genomes From Bacteria Associated with the Canine Oral Cavity: a Test Case for Automated Genome-Based Taxonomic Assignment.</title>
        <authorList>
            <person name="Coil D.A."/>
            <person name="Jospin G."/>
            <person name="Darling A.E."/>
            <person name="Wallis C."/>
            <person name="Davis I.J."/>
            <person name="Harris S."/>
            <person name="Eisen J.A."/>
            <person name="Holcombe L.J."/>
            <person name="O'Flynn C."/>
        </authorList>
    </citation>
    <scope>NUCLEOTIDE SEQUENCE [LARGE SCALE GENOMIC DNA]</scope>
    <source>
        <strain evidence="2 3">OH887_COT-365</strain>
    </source>
</reference>
<dbReference type="GO" id="GO:0047372">
    <property type="term" value="F:monoacylglycerol lipase activity"/>
    <property type="evidence" value="ECO:0007669"/>
    <property type="project" value="TreeGrafter"/>
</dbReference>
<evidence type="ECO:0000313" key="2">
    <source>
        <dbReference type="EMBL" id="RRD05264.1"/>
    </source>
</evidence>
<comment type="caution">
    <text evidence="2">The sequence shown here is derived from an EMBL/GenBank/DDBJ whole genome shotgun (WGS) entry which is preliminary data.</text>
</comment>
<gene>
    <name evidence="2" type="ORF">EII34_07695</name>
</gene>
<dbReference type="InterPro" id="IPR029058">
    <property type="entry name" value="AB_hydrolase_fold"/>
</dbReference>
<dbReference type="EMBL" id="RQZG01000007">
    <property type="protein sequence ID" value="RRD05264.1"/>
    <property type="molecule type" value="Genomic_DNA"/>
</dbReference>
<dbReference type="InterPro" id="IPR000073">
    <property type="entry name" value="AB_hydrolase_1"/>
</dbReference>
<dbReference type="OrthoDB" id="8871309at2"/>
<evidence type="ECO:0000259" key="1">
    <source>
        <dbReference type="Pfam" id="PF12697"/>
    </source>
</evidence>
<dbReference type="Gene3D" id="3.40.50.1820">
    <property type="entry name" value="alpha/beta hydrolase"/>
    <property type="match status" value="1"/>
</dbReference>
<accession>A0A3P1T795</accession>
<dbReference type="Proteomes" id="UP000280819">
    <property type="component" value="Unassembled WGS sequence"/>
</dbReference>
<sequence length="314" mass="33760">MVTVLVLSVLLNVVLLWPRGPQIGRWRSRSSRDAYVAAYEKLMAELPPVDRTWDVPTDWGMVHIVRFPGPRTGDPTPILLLPGWGSGIPMWRELLPVLAADRPVYALDALGDAGLSHQSVPIVSSQDQARWISQTLDGIGVSRAHVVGHSFGGWLAANLGYHEPGRVASVTLLDPAQVLSGLRPEVLFEALPAALPFLPQSWRDAALERIGGGPIDPDDTMVQLIDAGTKGYSSARSLPELFSDEQLRGYPVPLHVSLAGDSAVLTDPVVAAARADLLPVGEATVWPGASHSLPMEQPDEVGAAALDFMRRHDG</sequence>
<evidence type="ECO:0000313" key="3">
    <source>
        <dbReference type="Proteomes" id="UP000280819"/>
    </source>
</evidence>
<feature type="domain" description="AB hydrolase-1" evidence="1">
    <location>
        <begin position="78"/>
        <end position="302"/>
    </location>
</feature>
<dbReference type="AlphaFoldDB" id="A0A3P1T795"/>
<protein>
    <submittedName>
        <fullName evidence="2">Alpha/beta fold hydrolase</fullName>
    </submittedName>
</protein>
<proteinExistence type="predicted"/>
<name>A0A3P1T795_9ACTN</name>
<dbReference type="Pfam" id="PF12697">
    <property type="entry name" value="Abhydrolase_6"/>
    <property type="match status" value="1"/>
</dbReference>
<dbReference type="SUPFAM" id="SSF53474">
    <property type="entry name" value="alpha/beta-Hydrolases"/>
    <property type="match status" value="1"/>
</dbReference>
<keyword evidence="2" id="KW-0378">Hydrolase</keyword>